<reference evidence="3 4" key="1">
    <citation type="submission" date="2021-12" db="EMBL/GenBank/DDBJ databases">
        <title>Genome sequence of Kibdelosporangium philippinense ATCC 49844.</title>
        <authorList>
            <person name="Fedorov E.A."/>
            <person name="Omeragic M."/>
            <person name="Shalygina K.F."/>
            <person name="Maclea K.S."/>
        </authorList>
    </citation>
    <scope>NUCLEOTIDE SEQUENCE [LARGE SCALE GENOMIC DNA]</scope>
    <source>
        <strain evidence="3 4">ATCC 49844</strain>
    </source>
</reference>
<protein>
    <recommendedName>
        <fullName evidence="2">Antitoxin</fullName>
    </recommendedName>
</protein>
<evidence type="ECO:0000313" key="4">
    <source>
        <dbReference type="Proteomes" id="UP001521150"/>
    </source>
</evidence>
<keyword evidence="4" id="KW-1185">Reference proteome</keyword>
<dbReference type="InterPro" id="IPR036165">
    <property type="entry name" value="YefM-like_sf"/>
</dbReference>
<name>A0ABS8ZE33_9PSEU</name>
<evidence type="ECO:0000256" key="1">
    <source>
        <dbReference type="ARBA" id="ARBA00009981"/>
    </source>
</evidence>
<dbReference type="Gene3D" id="3.40.1620.10">
    <property type="entry name" value="YefM-like domain"/>
    <property type="match status" value="1"/>
</dbReference>
<organism evidence="3 4">
    <name type="scientific">Kibdelosporangium philippinense</name>
    <dbReference type="NCBI Taxonomy" id="211113"/>
    <lineage>
        <taxon>Bacteria</taxon>
        <taxon>Bacillati</taxon>
        <taxon>Actinomycetota</taxon>
        <taxon>Actinomycetes</taxon>
        <taxon>Pseudonocardiales</taxon>
        <taxon>Pseudonocardiaceae</taxon>
        <taxon>Kibdelosporangium</taxon>
    </lineage>
</organism>
<gene>
    <name evidence="3" type="ORF">LWC34_23185</name>
</gene>
<dbReference type="NCBIfam" id="TIGR01552">
    <property type="entry name" value="phd_fam"/>
    <property type="match status" value="1"/>
</dbReference>
<dbReference type="InterPro" id="IPR006442">
    <property type="entry name" value="Antitoxin_Phd/YefM"/>
</dbReference>
<comment type="similarity">
    <text evidence="1 2">Belongs to the phD/YefM antitoxin family.</text>
</comment>
<sequence length="90" mass="9941">MEQVPIRVLNQDTASVLDRVTNGETVEITNRGKPVARLVPVASGELDDLVEMGWAKPPTLPRPFVVPAGPIDHEKTATNALIAMREEERW</sequence>
<dbReference type="SUPFAM" id="SSF143120">
    <property type="entry name" value="YefM-like"/>
    <property type="match status" value="1"/>
</dbReference>
<dbReference type="InterPro" id="IPR051416">
    <property type="entry name" value="phD-YefM_TA_antitoxins"/>
</dbReference>
<accession>A0ABS8ZE33</accession>
<dbReference type="Proteomes" id="UP001521150">
    <property type="component" value="Unassembled WGS sequence"/>
</dbReference>
<comment type="caution">
    <text evidence="3">The sequence shown here is derived from an EMBL/GenBank/DDBJ whole genome shotgun (WGS) entry which is preliminary data.</text>
</comment>
<comment type="function">
    <text evidence="2">Antitoxin component of a type II toxin-antitoxin (TA) system.</text>
</comment>
<evidence type="ECO:0000256" key="2">
    <source>
        <dbReference type="RuleBase" id="RU362080"/>
    </source>
</evidence>
<dbReference type="PANTHER" id="PTHR35377">
    <property type="entry name" value="ANTITOXIN VAPB49-RELATED-RELATED"/>
    <property type="match status" value="1"/>
</dbReference>
<evidence type="ECO:0000313" key="3">
    <source>
        <dbReference type="EMBL" id="MCE7005707.1"/>
    </source>
</evidence>
<proteinExistence type="inferred from homology"/>
<dbReference type="RefSeq" id="WP_233727262.1">
    <property type="nucleotide sequence ID" value="NZ_JAJVCN010000002.1"/>
</dbReference>
<dbReference type="Pfam" id="PF02604">
    <property type="entry name" value="PhdYeFM_antitox"/>
    <property type="match status" value="1"/>
</dbReference>
<dbReference type="EMBL" id="JAJVCN010000002">
    <property type="protein sequence ID" value="MCE7005707.1"/>
    <property type="molecule type" value="Genomic_DNA"/>
</dbReference>
<dbReference type="PANTHER" id="PTHR35377:SF5">
    <property type="entry name" value="ANTITOXIN VAPB46"/>
    <property type="match status" value="1"/>
</dbReference>